<dbReference type="EMBL" id="LTAN01000002">
    <property type="protein sequence ID" value="OBR13617.1"/>
    <property type="molecule type" value="Genomic_DNA"/>
</dbReference>
<comment type="caution">
    <text evidence="2">The sequence shown here is derived from an EMBL/GenBank/DDBJ whole genome shotgun (WGS) entry which is preliminary data.</text>
</comment>
<reference evidence="3" key="1">
    <citation type="journal article" date="2017" name="BMC Genomics">
        <title>Gapless genome assembly of Colletotrichum higginsianum reveals chromosome structure and association of transposable elements with secondary metabolite gene clusters.</title>
        <authorList>
            <person name="Dallery J.-F."/>
            <person name="Lapalu N."/>
            <person name="Zampounis A."/>
            <person name="Pigne S."/>
            <person name="Luyten I."/>
            <person name="Amselem J."/>
            <person name="Wittenberg A.H.J."/>
            <person name="Zhou S."/>
            <person name="de Queiroz M.V."/>
            <person name="Robin G.P."/>
            <person name="Auger A."/>
            <person name="Hainaut M."/>
            <person name="Henrissat B."/>
            <person name="Kim K.-T."/>
            <person name="Lee Y.-H."/>
            <person name="Lespinet O."/>
            <person name="Schwartz D.C."/>
            <person name="Thon M.R."/>
            <person name="O'Connell R.J."/>
        </authorList>
    </citation>
    <scope>NUCLEOTIDE SEQUENCE [LARGE SCALE GENOMIC DNA]</scope>
    <source>
        <strain evidence="3">IMI 349063</strain>
    </source>
</reference>
<evidence type="ECO:0000313" key="2">
    <source>
        <dbReference type="EMBL" id="OBR13617.1"/>
    </source>
</evidence>
<feature type="region of interest" description="Disordered" evidence="1">
    <location>
        <begin position="54"/>
        <end position="73"/>
    </location>
</feature>
<dbReference type="RefSeq" id="XP_018162134.1">
    <property type="nucleotide sequence ID" value="XM_018297318.1"/>
</dbReference>
<dbReference type="KEGG" id="chig:CH63R_02343"/>
<gene>
    <name evidence="2" type="ORF">CH63R_02343</name>
</gene>
<evidence type="ECO:0000256" key="1">
    <source>
        <dbReference type="SAM" id="MobiDB-lite"/>
    </source>
</evidence>
<accession>A0A1B7YNI0</accession>
<dbReference type="GeneID" id="28861425"/>
<evidence type="ECO:0000313" key="3">
    <source>
        <dbReference type="Proteomes" id="UP000092177"/>
    </source>
</evidence>
<protein>
    <submittedName>
        <fullName evidence="2">Uncharacterized protein</fullName>
    </submittedName>
</protein>
<dbReference type="VEuPathDB" id="FungiDB:CH63R_02343"/>
<feature type="region of interest" description="Disordered" evidence="1">
    <location>
        <begin position="1"/>
        <end position="39"/>
    </location>
</feature>
<dbReference type="AlphaFoldDB" id="A0A1B7YNI0"/>
<proteinExistence type="predicted"/>
<dbReference type="Proteomes" id="UP000092177">
    <property type="component" value="Chromosome 2"/>
</dbReference>
<keyword evidence="3" id="KW-1185">Reference proteome</keyword>
<name>A0A1B7YNI0_COLHI</name>
<sequence>MTDSFGPQSPPTEALASTSIATSDMPSPTIAVGFHGEGTAGTRVPVAAHISDSVTEPTKFQSPLRHHRRTPSAHREVKVCLRLHQARLTNPAAALQCVERAR</sequence>
<feature type="compositionally biased region" description="Polar residues" evidence="1">
    <location>
        <begin position="15"/>
        <end position="26"/>
    </location>
</feature>
<organism evidence="2 3">
    <name type="scientific">Colletotrichum higginsianum (strain IMI 349063)</name>
    <name type="common">Crucifer anthracnose fungus</name>
    <dbReference type="NCBI Taxonomy" id="759273"/>
    <lineage>
        <taxon>Eukaryota</taxon>
        <taxon>Fungi</taxon>
        <taxon>Dikarya</taxon>
        <taxon>Ascomycota</taxon>
        <taxon>Pezizomycotina</taxon>
        <taxon>Sordariomycetes</taxon>
        <taxon>Hypocreomycetidae</taxon>
        <taxon>Glomerellales</taxon>
        <taxon>Glomerellaceae</taxon>
        <taxon>Colletotrichum</taxon>
        <taxon>Colletotrichum destructivum species complex</taxon>
    </lineage>
</organism>